<dbReference type="RefSeq" id="YP_004010168.1">
    <property type="nucleotide sequence ID" value="NC_014663.1"/>
</dbReference>
<name>E5EPG5_9CAUD</name>
<gene>
    <name evidence="1" type="ORF">Acj9p031</name>
</gene>
<sequence length="105" mass="12447">MTQTSNYEIALKRKIDALKLSTHDIWVQRKRNEKQRRALLRYRESHHAKNRIAALDSRDALLLRQVMNLQDEIKNAGDTICRLREIRRGNSKRTVESVLSQFTLF</sequence>
<dbReference type="GeneID" id="9926465"/>
<protein>
    <submittedName>
        <fullName evidence="1">Uncharacterized protein</fullName>
    </submittedName>
</protein>
<reference evidence="1 2" key="1">
    <citation type="journal article" date="2010" name="Virol. J.">
        <title>Genomes of the T4-related bacteriophages as windows on microbial genome evolution.</title>
        <authorList>
            <person name="Petrov V.M."/>
            <person name="Ratnayaka S."/>
            <person name="Nolan J.M."/>
            <person name="Miller E.S."/>
            <person name="Karam J.D."/>
        </authorList>
    </citation>
    <scope>NUCLEOTIDE SEQUENCE [LARGE SCALE GENOMIC DNA]</scope>
</reference>
<dbReference type="KEGG" id="vg:9926465"/>
<dbReference type="EMBL" id="HM004124">
    <property type="protein sequence ID" value="ADG59931.1"/>
    <property type="molecule type" value="Genomic_DNA"/>
</dbReference>
<organism evidence="1 2">
    <name type="scientific">Acinetobacter phage Acj9</name>
    <dbReference type="NCBI Taxonomy" id="760939"/>
    <lineage>
        <taxon>Viruses</taxon>
        <taxon>Duplodnaviria</taxon>
        <taxon>Heunggongvirae</taxon>
        <taxon>Uroviricota</taxon>
        <taxon>Caudoviricetes</taxon>
        <taxon>Pantevenvirales</taxon>
        <taxon>Straboviridae</taxon>
        <taxon>Twarogvirinae</taxon>
        <taxon>Acajnonavirus</taxon>
        <taxon>Acajnonavirus acj9</taxon>
    </lineage>
</organism>
<keyword evidence="2" id="KW-1185">Reference proteome</keyword>
<accession>E5EPG5</accession>
<proteinExistence type="predicted"/>
<evidence type="ECO:0000313" key="2">
    <source>
        <dbReference type="Proteomes" id="UP000008731"/>
    </source>
</evidence>
<dbReference type="Proteomes" id="UP000008731">
    <property type="component" value="Segment"/>
</dbReference>
<evidence type="ECO:0000313" key="1">
    <source>
        <dbReference type="EMBL" id="ADG59931.1"/>
    </source>
</evidence>